<dbReference type="PANTHER" id="PTHR44757">
    <property type="entry name" value="DIGUANYLATE CYCLASE DGCP"/>
    <property type="match status" value="1"/>
</dbReference>
<dbReference type="InterPro" id="IPR000160">
    <property type="entry name" value="GGDEF_dom"/>
</dbReference>
<dbReference type="InterPro" id="IPR052155">
    <property type="entry name" value="Biofilm_reg_signaling"/>
</dbReference>
<dbReference type="Proteomes" id="UP000483286">
    <property type="component" value="Unassembled WGS sequence"/>
</dbReference>
<organism evidence="3 4">
    <name type="scientific">Deinococcus arboris</name>
    <dbReference type="NCBI Taxonomy" id="2682977"/>
    <lineage>
        <taxon>Bacteria</taxon>
        <taxon>Thermotogati</taxon>
        <taxon>Deinococcota</taxon>
        <taxon>Deinococci</taxon>
        <taxon>Deinococcales</taxon>
        <taxon>Deinococcaceae</taxon>
        <taxon>Deinococcus</taxon>
    </lineage>
</organism>
<dbReference type="InterPro" id="IPR029787">
    <property type="entry name" value="Nucleotide_cyclase"/>
</dbReference>
<keyword evidence="4" id="KW-1185">Reference proteome</keyword>
<sequence>MKHMDNDLFEHLPLPAVYWVTGHPARLNRAFVRVFGHGPLPAPLLERPDGAHHTRLTTPNGERRVCRMLLRTLPGGERLAVLEDVQAYHTDPLTRLPDRRALLLDAADAPAPATLALLDIDGLAALNRRSGQAAGDQVLCALAGVLAHAARNWPAQVYRLGGDSFVLCSPQRLQPGHLHPLQAAFGGQLATLGVPGRLRRSAFAFALAHAPHDGTTLTDLLGAAERRLGRQRWTRRGGLAAELGHLLRQGRPAQSPAPDPRRTHLVTP</sequence>
<dbReference type="InterPro" id="IPR043128">
    <property type="entry name" value="Rev_trsase/Diguanyl_cyclase"/>
</dbReference>
<dbReference type="AlphaFoldDB" id="A0A7C9HYH3"/>
<dbReference type="Gene3D" id="3.30.70.270">
    <property type="match status" value="1"/>
</dbReference>
<dbReference type="SMART" id="SM00267">
    <property type="entry name" value="GGDEF"/>
    <property type="match status" value="1"/>
</dbReference>
<evidence type="ECO:0000313" key="3">
    <source>
        <dbReference type="EMBL" id="MVN86988.1"/>
    </source>
</evidence>
<dbReference type="PANTHER" id="PTHR44757:SF2">
    <property type="entry name" value="BIOFILM ARCHITECTURE MAINTENANCE PROTEIN MBAA"/>
    <property type="match status" value="1"/>
</dbReference>
<dbReference type="EMBL" id="WQLB01000010">
    <property type="protein sequence ID" value="MVN86988.1"/>
    <property type="molecule type" value="Genomic_DNA"/>
</dbReference>
<name>A0A7C9HYH3_9DEIO</name>
<dbReference type="RefSeq" id="WP_157459043.1">
    <property type="nucleotide sequence ID" value="NZ_WQLB01000010.1"/>
</dbReference>
<evidence type="ECO:0000256" key="1">
    <source>
        <dbReference type="SAM" id="MobiDB-lite"/>
    </source>
</evidence>
<dbReference type="SUPFAM" id="SSF55073">
    <property type="entry name" value="Nucleotide cyclase"/>
    <property type="match status" value="1"/>
</dbReference>
<dbReference type="PROSITE" id="PS50887">
    <property type="entry name" value="GGDEF"/>
    <property type="match status" value="1"/>
</dbReference>
<evidence type="ECO:0000313" key="4">
    <source>
        <dbReference type="Proteomes" id="UP000483286"/>
    </source>
</evidence>
<accession>A0A7C9HYH3</accession>
<protein>
    <submittedName>
        <fullName evidence="3">Diguanylate cyclase</fullName>
    </submittedName>
</protein>
<comment type="caution">
    <text evidence="3">The sequence shown here is derived from an EMBL/GenBank/DDBJ whole genome shotgun (WGS) entry which is preliminary data.</text>
</comment>
<reference evidence="3 4" key="1">
    <citation type="submission" date="2019-12" db="EMBL/GenBank/DDBJ databases">
        <title>Deinococcus sp. HMF7620 Genome sequencing and assembly.</title>
        <authorList>
            <person name="Kang H."/>
            <person name="Kim H."/>
            <person name="Joh K."/>
        </authorList>
    </citation>
    <scope>NUCLEOTIDE SEQUENCE [LARGE SCALE GENOMIC DNA]</scope>
    <source>
        <strain evidence="3 4">HMF7620</strain>
    </source>
</reference>
<gene>
    <name evidence="3" type="ORF">GO986_09440</name>
</gene>
<feature type="region of interest" description="Disordered" evidence="1">
    <location>
        <begin position="248"/>
        <end position="268"/>
    </location>
</feature>
<evidence type="ECO:0000259" key="2">
    <source>
        <dbReference type="PROSITE" id="PS50887"/>
    </source>
</evidence>
<dbReference type="Pfam" id="PF00990">
    <property type="entry name" value="GGDEF"/>
    <property type="match status" value="1"/>
</dbReference>
<feature type="domain" description="GGDEF" evidence="2">
    <location>
        <begin position="111"/>
        <end position="246"/>
    </location>
</feature>
<proteinExistence type="predicted"/>